<evidence type="ECO:0000256" key="3">
    <source>
        <dbReference type="ARBA" id="ARBA00009370"/>
    </source>
</evidence>
<dbReference type="InterPro" id="IPR000223">
    <property type="entry name" value="Pept_S26A_signal_pept_1"/>
</dbReference>
<feature type="domain" description="Peptidase S26" evidence="7">
    <location>
        <begin position="13"/>
        <end position="170"/>
    </location>
</feature>
<dbReference type="InterPro" id="IPR019758">
    <property type="entry name" value="Pept_S26A_signal_pept_1_CS"/>
</dbReference>
<evidence type="ECO:0000259" key="7">
    <source>
        <dbReference type="Pfam" id="PF10502"/>
    </source>
</evidence>
<accession>A0ABR7LV64</accession>
<dbReference type="PANTHER" id="PTHR43390">
    <property type="entry name" value="SIGNAL PEPTIDASE I"/>
    <property type="match status" value="1"/>
</dbReference>
<comment type="caution">
    <text evidence="8">The sequence shown here is derived from an EMBL/GenBank/DDBJ whole genome shotgun (WGS) entry which is preliminary data.</text>
</comment>
<dbReference type="NCBIfam" id="TIGR02227">
    <property type="entry name" value="sigpep_I_bact"/>
    <property type="match status" value="1"/>
</dbReference>
<name>A0ABR7LV64_9ACTN</name>
<dbReference type="Gene3D" id="2.10.109.10">
    <property type="entry name" value="Umud Fragment, subunit A"/>
    <property type="match status" value="1"/>
</dbReference>
<dbReference type="EC" id="3.4.21.89" evidence="4 6"/>
<dbReference type="GO" id="GO:0009003">
    <property type="term" value="F:signal peptidase activity"/>
    <property type="evidence" value="ECO:0007669"/>
    <property type="project" value="UniProtKB-EC"/>
</dbReference>
<keyword evidence="5 6" id="KW-0378">Hydrolase</keyword>
<dbReference type="EMBL" id="JABVEC010000020">
    <property type="protein sequence ID" value="MBC6468669.1"/>
    <property type="molecule type" value="Genomic_DNA"/>
</dbReference>
<keyword evidence="6" id="KW-0645">Protease</keyword>
<dbReference type="Proteomes" id="UP000805614">
    <property type="component" value="Unassembled WGS sequence"/>
</dbReference>
<evidence type="ECO:0000256" key="5">
    <source>
        <dbReference type="ARBA" id="ARBA00022801"/>
    </source>
</evidence>
<comment type="similarity">
    <text evidence="3 6">Belongs to the peptidase S26 family.</text>
</comment>
<evidence type="ECO:0000313" key="8">
    <source>
        <dbReference type="EMBL" id="MBC6468669.1"/>
    </source>
</evidence>
<dbReference type="PRINTS" id="PR00727">
    <property type="entry name" value="LEADERPTASE"/>
</dbReference>
<dbReference type="SUPFAM" id="SSF51306">
    <property type="entry name" value="LexA/Signal peptidase"/>
    <property type="match status" value="1"/>
</dbReference>
<dbReference type="PROSITE" id="PS51257">
    <property type="entry name" value="PROKAR_LIPOPROTEIN"/>
    <property type="match status" value="1"/>
</dbReference>
<proteinExistence type="inferred from homology"/>
<evidence type="ECO:0000256" key="4">
    <source>
        <dbReference type="ARBA" id="ARBA00013208"/>
    </source>
</evidence>
<dbReference type="PANTHER" id="PTHR43390:SF1">
    <property type="entry name" value="CHLOROPLAST PROCESSING PEPTIDASE"/>
    <property type="match status" value="1"/>
</dbReference>
<dbReference type="InterPro" id="IPR036286">
    <property type="entry name" value="LexA/Signal_pep-like_sf"/>
</dbReference>
<gene>
    <name evidence="8" type="primary">lepB</name>
    <name evidence="8" type="ORF">HKK74_24690</name>
</gene>
<evidence type="ECO:0000256" key="6">
    <source>
        <dbReference type="RuleBase" id="RU362042"/>
    </source>
</evidence>
<comment type="catalytic activity">
    <reaction evidence="1 6">
        <text>Cleavage of hydrophobic, N-terminal signal or leader sequences from secreted and periplasmic proteins.</text>
        <dbReference type="EC" id="3.4.21.89"/>
    </reaction>
</comment>
<sequence>MSTRLIAVMALFWLVAGCGVVNSAVHGYHRYTDPSVAMAPTIKQGQTFDARPVSDGRYTPRRGEIVVFMMPSWDGGRGKPFVKRVIAIGGDRIGCCTTGGSFTLNGTALSEPYLSPGTRAAEQPFGPVTVPAGRMWVMGDNRLASADSRFHISDADHGTIPAAGVIAIAVLK</sequence>
<dbReference type="Pfam" id="PF10502">
    <property type="entry name" value="Peptidase_S26"/>
    <property type="match status" value="1"/>
</dbReference>
<evidence type="ECO:0000313" key="9">
    <source>
        <dbReference type="Proteomes" id="UP000805614"/>
    </source>
</evidence>
<evidence type="ECO:0000256" key="2">
    <source>
        <dbReference type="ARBA" id="ARBA00004401"/>
    </source>
</evidence>
<protein>
    <recommendedName>
        <fullName evidence="4 6">Signal peptidase I</fullName>
        <ecNumber evidence="4 6">3.4.21.89</ecNumber>
    </recommendedName>
</protein>
<keyword evidence="9" id="KW-1185">Reference proteome</keyword>
<dbReference type="CDD" id="cd06530">
    <property type="entry name" value="S26_SPase_I"/>
    <property type="match status" value="1"/>
</dbReference>
<comment type="subcellular location">
    <subcellularLocation>
        <location evidence="2">Cell membrane</location>
        <topology evidence="2">Single-pass type II membrane protein</topology>
    </subcellularLocation>
    <subcellularLocation>
        <location evidence="6">Membrane</location>
        <topology evidence="6">Single-pass type II membrane protein</topology>
    </subcellularLocation>
</comment>
<evidence type="ECO:0000256" key="1">
    <source>
        <dbReference type="ARBA" id="ARBA00000677"/>
    </source>
</evidence>
<dbReference type="InterPro" id="IPR019533">
    <property type="entry name" value="Peptidase_S26"/>
</dbReference>
<organism evidence="8 9">
    <name type="scientific">Actinomadura alba</name>
    <dbReference type="NCBI Taxonomy" id="406431"/>
    <lineage>
        <taxon>Bacteria</taxon>
        <taxon>Bacillati</taxon>
        <taxon>Actinomycetota</taxon>
        <taxon>Actinomycetes</taxon>
        <taxon>Streptosporangiales</taxon>
        <taxon>Thermomonosporaceae</taxon>
        <taxon>Actinomadura</taxon>
    </lineage>
</organism>
<dbReference type="RefSeq" id="WP_187245711.1">
    <property type="nucleotide sequence ID" value="NZ_BAAAOK010000001.1"/>
</dbReference>
<reference evidence="8 9" key="1">
    <citation type="submission" date="2020-06" db="EMBL/GenBank/DDBJ databases">
        <title>Actinomadura xiongansis sp. nov., isolated from soil of Baiyangdian.</title>
        <authorList>
            <person name="Zhang X."/>
        </authorList>
    </citation>
    <scope>NUCLEOTIDE SEQUENCE [LARGE SCALE GENOMIC DNA]</scope>
    <source>
        <strain evidence="8 9">HBUM206468</strain>
    </source>
</reference>
<dbReference type="PROSITE" id="PS00761">
    <property type="entry name" value="SPASE_I_3"/>
    <property type="match status" value="1"/>
</dbReference>